<reference evidence="2" key="1">
    <citation type="journal article" date="2013" name="Genetics">
        <title>The draft genome and transcriptome of Panagrellus redivivus are shaped by the harsh demands of a free-living lifestyle.</title>
        <authorList>
            <person name="Srinivasan J."/>
            <person name="Dillman A.R."/>
            <person name="Macchietto M.G."/>
            <person name="Heikkinen L."/>
            <person name="Lakso M."/>
            <person name="Fracchia K.M."/>
            <person name="Antoshechkin I."/>
            <person name="Mortazavi A."/>
            <person name="Wong G."/>
            <person name="Sternberg P.W."/>
        </authorList>
    </citation>
    <scope>NUCLEOTIDE SEQUENCE [LARGE SCALE GENOMIC DNA]</scope>
    <source>
        <strain evidence="2">MT8872</strain>
    </source>
</reference>
<feature type="transmembrane region" description="Helical" evidence="1">
    <location>
        <begin position="105"/>
        <end position="127"/>
    </location>
</feature>
<feature type="transmembrane region" description="Helical" evidence="1">
    <location>
        <begin position="218"/>
        <end position="238"/>
    </location>
</feature>
<name>A0A7E4W530_PANRE</name>
<feature type="transmembrane region" description="Helical" evidence="1">
    <location>
        <begin position="59"/>
        <end position="78"/>
    </location>
</feature>
<dbReference type="WBParaSite" id="Pan_g747.t1">
    <property type="protein sequence ID" value="Pan_g747.t1"/>
    <property type="gene ID" value="Pan_g747"/>
</dbReference>
<feature type="transmembrane region" description="Helical" evidence="1">
    <location>
        <begin position="30"/>
        <end position="47"/>
    </location>
</feature>
<organism evidence="2 3">
    <name type="scientific">Panagrellus redivivus</name>
    <name type="common">Microworm</name>
    <dbReference type="NCBI Taxonomy" id="6233"/>
    <lineage>
        <taxon>Eukaryota</taxon>
        <taxon>Metazoa</taxon>
        <taxon>Ecdysozoa</taxon>
        <taxon>Nematoda</taxon>
        <taxon>Chromadorea</taxon>
        <taxon>Rhabditida</taxon>
        <taxon>Tylenchina</taxon>
        <taxon>Panagrolaimomorpha</taxon>
        <taxon>Panagrolaimoidea</taxon>
        <taxon>Panagrolaimidae</taxon>
        <taxon>Panagrellus</taxon>
    </lineage>
</organism>
<keyword evidence="1" id="KW-0472">Membrane</keyword>
<keyword evidence="2" id="KW-1185">Reference proteome</keyword>
<dbReference type="AlphaFoldDB" id="A0A7E4W530"/>
<protein>
    <submittedName>
        <fullName evidence="3">G protein-coupled receptor</fullName>
    </submittedName>
</protein>
<dbReference type="Pfam" id="PF10318">
    <property type="entry name" value="7TM_GPCR_Srh"/>
    <property type="match status" value="1"/>
</dbReference>
<dbReference type="InterPro" id="IPR019422">
    <property type="entry name" value="7TM_GPCR_serpentine_rcpt_Srh"/>
</dbReference>
<keyword evidence="1" id="KW-1133">Transmembrane helix</keyword>
<evidence type="ECO:0000256" key="1">
    <source>
        <dbReference type="SAM" id="Phobius"/>
    </source>
</evidence>
<evidence type="ECO:0000313" key="2">
    <source>
        <dbReference type="Proteomes" id="UP000492821"/>
    </source>
</evidence>
<keyword evidence="1" id="KW-0812">Transmembrane</keyword>
<feature type="transmembrane region" description="Helical" evidence="1">
    <location>
        <begin position="148"/>
        <end position="174"/>
    </location>
</feature>
<accession>A0A7E4W530</accession>
<sequence>MSYAALMRNETLDSIYHPTLTLIEHRMFDVLFPFSIVMFIFTTYVVATKSTVSMRHYKHILIFEIFSSYSFDIVYALWRPNLLWPMRAGILTGVMGNISPYTFQILYGSFLFDVSTVATSQIIQFVFRVSTTLQSDNLLRKVMTTKLSYMYACGLAILLFFGTMFMSPVFLNIIDPKESQRLFIEDFPPLQQLVNEYPNLSGYHPKLTNISLELLLDAGLFFILMVPVFAFLGVMLFVHRMKLMRVLESKKTYEMHVMLLK</sequence>
<proteinExistence type="predicted"/>
<reference evidence="3" key="2">
    <citation type="submission" date="2020-10" db="UniProtKB">
        <authorList>
            <consortium name="WormBaseParasite"/>
        </authorList>
    </citation>
    <scope>IDENTIFICATION</scope>
</reference>
<dbReference type="Proteomes" id="UP000492821">
    <property type="component" value="Unassembled WGS sequence"/>
</dbReference>
<evidence type="ECO:0000313" key="3">
    <source>
        <dbReference type="WBParaSite" id="Pan_g747.t1"/>
    </source>
</evidence>